<evidence type="ECO:0000313" key="3">
    <source>
        <dbReference type="Proteomes" id="UP001242841"/>
    </source>
</evidence>
<evidence type="ECO:0000256" key="1">
    <source>
        <dbReference type="SAM" id="MobiDB-lite"/>
    </source>
</evidence>
<dbReference type="EMBL" id="OQ709222">
    <property type="protein sequence ID" value="WGH21887.1"/>
    <property type="molecule type" value="Genomic_DNA"/>
</dbReference>
<feature type="region of interest" description="Disordered" evidence="1">
    <location>
        <begin position="188"/>
        <end position="221"/>
    </location>
</feature>
<evidence type="ECO:0000313" key="2">
    <source>
        <dbReference type="EMBL" id="WGH21887.1"/>
    </source>
</evidence>
<gene>
    <name evidence="2" type="primary">1</name>
    <name evidence="2" type="ORF">SEA_TROGGLEHUMPER_1</name>
</gene>
<accession>A0AAF0GPA1</accession>
<dbReference type="Proteomes" id="UP001242841">
    <property type="component" value="Segment"/>
</dbReference>
<reference evidence="2" key="1">
    <citation type="submission" date="2023-03" db="EMBL/GenBank/DDBJ databases">
        <authorList>
            <person name="Aguilar E."/>
            <person name="Antigua R."/>
            <person name="Antonino C."/>
            <person name="Bisram R."/>
            <person name="Chen J."/>
            <person name="Davilmar B."/>
            <person name="Del R.K."/>
            <person name="Germosen J."/>
            <person name="Hernandez J."/>
            <person name="Kelloggs L."/>
            <person name="Lema C."/>
            <person name="Li J."/>
            <person name="Melendez A."/>
            <person name="Mohammed I."/>
            <person name="Ryan A."/>
            <person name="Singh S."/>
            <person name="Tariq H."/>
            <person name="Golebiewska U.P."/>
            <person name="Russell D.A."/>
            <person name="Jacobs-Sera D."/>
            <person name="Hatfull G.F."/>
        </authorList>
    </citation>
    <scope>NUCLEOTIDE SEQUENCE</scope>
</reference>
<sequence>MTNIAISNKVVGVTLSGHQRLNRYTDEELVNFVERCKEQSGHWHVMFRHTGIAGARQKVFRVQHDPRFKKLPLEYKAIRTPVGLIDTAAHHVGGYVVAKYSKNKAKLETRTEHFLDLSALSEAKTIELLDAITTGTVFRIPPKAYSIGIGHVDEPDPEAEVFEPQPGAGFVSDETVEDVVEPIAEIAPPATGSDAQLEGADDLVADPPLADTEGDEDDVIF</sequence>
<name>A0AAF0GPA1_9CAUD</name>
<protein>
    <submittedName>
        <fullName evidence="2">Uncharacterized protein</fullName>
    </submittedName>
</protein>
<feature type="compositionally biased region" description="Acidic residues" evidence="1">
    <location>
        <begin position="212"/>
        <end position="221"/>
    </location>
</feature>
<proteinExistence type="predicted"/>
<organism evidence="2 3">
    <name type="scientific">Rhodococcus phage Trogglehumper</name>
    <dbReference type="NCBI Taxonomy" id="3038381"/>
    <lineage>
        <taxon>Viruses</taxon>
        <taxon>Duplodnaviria</taxon>
        <taxon>Heunggongvirae</taxon>
        <taxon>Uroviricota</taxon>
        <taxon>Caudoviricetes</taxon>
        <taxon>Caudoviricetes incertae sedis</taxon>
        <taxon>Trogglehumpervirus</taxon>
        <taxon>Trogglehumpervirus trogglehumper</taxon>
    </lineage>
</organism>
<keyword evidence="3" id="KW-1185">Reference proteome</keyword>